<proteinExistence type="predicted"/>
<feature type="compositionally biased region" description="Low complexity" evidence="1">
    <location>
        <begin position="187"/>
        <end position="205"/>
    </location>
</feature>
<feature type="compositionally biased region" description="Low complexity" evidence="1">
    <location>
        <begin position="91"/>
        <end position="108"/>
    </location>
</feature>
<evidence type="ECO:0000313" key="4">
    <source>
        <dbReference type="Proteomes" id="UP001430804"/>
    </source>
</evidence>
<keyword evidence="4" id="KW-1185">Reference proteome</keyword>
<dbReference type="Proteomes" id="UP001430804">
    <property type="component" value="Unassembled WGS sequence"/>
</dbReference>
<accession>A0ABS6WPF6</accession>
<dbReference type="RefSeq" id="WP_219201420.1">
    <property type="nucleotide sequence ID" value="NZ_JAHWQX010000002.1"/>
</dbReference>
<organism evidence="3 4">
    <name type="scientific">Pseudohoeflea coraliihabitans</name>
    <dbReference type="NCBI Taxonomy" id="2860393"/>
    <lineage>
        <taxon>Bacteria</taxon>
        <taxon>Pseudomonadati</taxon>
        <taxon>Pseudomonadota</taxon>
        <taxon>Alphaproteobacteria</taxon>
        <taxon>Hyphomicrobiales</taxon>
        <taxon>Rhizobiaceae</taxon>
        <taxon>Pseudohoeflea</taxon>
    </lineage>
</organism>
<evidence type="ECO:0000313" key="3">
    <source>
        <dbReference type="EMBL" id="MBW3097518.1"/>
    </source>
</evidence>
<sequence>MTGMETAIRNALAKVERPDEQARLRIYQSARVALQRGLERKGGVDPEHAAAQQARLNDLIARIEAEYAPPVPTAGPVQGPEASLDASLDESPVASPVASPVSSPVVNPDARAPSGPRAEPTPDIAPVSRPAAAPVGPEISPQRREPKFSAPSPRLDAPERAARTAPAADPVLDDGLTLPPQDRRGTAPGAKSGKPGKPGKRSGAPDARHRRRRSGRHLAATLFSGLVLMSFLGIGFWWVVQSGALQSALERDTSVPNPPPQVSVEDYDGEGPRPLNPAAGFSRAWTPFYTPGASGDRNAIRMGENVTVRLLEPGETDAAAGEEGSVLEIISSDSGEAGEVRLPIARSVLEQLAGRRATLALSVHAIDAEGTQFYVKCDFGSLGGCGRRRFDAGNELTDALLEVDFRQKLAPAEGGEIILNSDVSGAGNGLYLYAIRSRPAR</sequence>
<evidence type="ECO:0000256" key="1">
    <source>
        <dbReference type="SAM" id="MobiDB-lite"/>
    </source>
</evidence>
<protein>
    <submittedName>
        <fullName evidence="3">Uncharacterized protein</fullName>
    </submittedName>
</protein>
<feature type="region of interest" description="Disordered" evidence="1">
    <location>
        <begin position="67"/>
        <end position="213"/>
    </location>
</feature>
<keyword evidence="2" id="KW-1133">Transmembrane helix</keyword>
<evidence type="ECO:0000256" key="2">
    <source>
        <dbReference type="SAM" id="Phobius"/>
    </source>
</evidence>
<keyword evidence="2" id="KW-0812">Transmembrane</keyword>
<name>A0ABS6WPF6_9HYPH</name>
<comment type="caution">
    <text evidence="3">The sequence shown here is derived from an EMBL/GenBank/DDBJ whole genome shotgun (WGS) entry which is preliminary data.</text>
</comment>
<gene>
    <name evidence="3" type="ORF">KY465_09520</name>
</gene>
<feature type="transmembrane region" description="Helical" evidence="2">
    <location>
        <begin position="218"/>
        <end position="240"/>
    </location>
</feature>
<reference evidence="3" key="1">
    <citation type="submission" date="2021-07" db="EMBL/GenBank/DDBJ databases">
        <title>Pseudohoeflea marina sp. nov. a polyhydroxyalcanoate-producing bacterium.</title>
        <authorList>
            <person name="Zheng W."/>
            <person name="Yu S."/>
            <person name="Huang Y."/>
        </authorList>
    </citation>
    <scope>NUCLEOTIDE SEQUENCE</scope>
    <source>
        <strain evidence="3">DP4N28-3</strain>
    </source>
</reference>
<keyword evidence="2" id="KW-0472">Membrane</keyword>
<dbReference type="EMBL" id="JAHWQX010000002">
    <property type="protein sequence ID" value="MBW3097518.1"/>
    <property type="molecule type" value="Genomic_DNA"/>
</dbReference>